<gene>
    <name evidence="2" type="ORF">HPHI1048_LOCUS18074</name>
</gene>
<reference evidence="2" key="1">
    <citation type="submission" date="2021-01" db="EMBL/GenBank/DDBJ databases">
        <authorList>
            <person name="Corre E."/>
            <person name="Pelletier E."/>
            <person name="Niang G."/>
            <person name="Scheremetjew M."/>
            <person name="Finn R."/>
            <person name="Kale V."/>
            <person name="Holt S."/>
            <person name="Cochrane G."/>
            <person name="Meng A."/>
            <person name="Brown T."/>
            <person name="Cohen L."/>
        </authorList>
    </citation>
    <scope>NUCLEOTIDE SEQUENCE</scope>
    <source>
        <strain evidence="2">CCMP325</strain>
    </source>
</reference>
<name>A0A7S0EZK7_9CRYP</name>
<evidence type="ECO:0000256" key="1">
    <source>
        <dbReference type="SAM" id="MobiDB-lite"/>
    </source>
</evidence>
<protein>
    <submittedName>
        <fullName evidence="2">Uncharacterized protein</fullName>
    </submittedName>
</protein>
<feature type="compositionally biased region" description="Polar residues" evidence="1">
    <location>
        <begin position="89"/>
        <end position="100"/>
    </location>
</feature>
<dbReference type="EMBL" id="HBEO01026859">
    <property type="protein sequence ID" value="CAD8498155.1"/>
    <property type="molecule type" value="Transcribed_RNA"/>
</dbReference>
<evidence type="ECO:0000313" key="2">
    <source>
        <dbReference type="EMBL" id="CAD8498155.1"/>
    </source>
</evidence>
<feature type="region of interest" description="Disordered" evidence="1">
    <location>
        <begin position="1"/>
        <end position="21"/>
    </location>
</feature>
<sequence>MQLPPFTCSSSPASSQSPASAAALIPSFPEISDLEAKPRPASIAHNTFTSRCSPTSSRSSSLVLPALAPSVYRRAQRADLAHRGCSGSLPDQQAPTSQQARRARELRNRQVGLELHQEAARMQGRGEQRDFEELTM</sequence>
<accession>A0A7S0EZK7</accession>
<dbReference type="AlphaFoldDB" id="A0A7S0EZK7"/>
<feature type="region of interest" description="Disordered" evidence="1">
    <location>
        <begin position="79"/>
        <end position="110"/>
    </location>
</feature>
<proteinExistence type="predicted"/>
<organism evidence="2">
    <name type="scientific">Hanusia phi</name>
    <dbReference type="NCBI Taxonomy" id="3032"/>
    <lineage>
        <taxon>Eukaryota</taxon>
        <taxon>Cryptophyceae</taxon>
        <taxon>Pyrenomonadales</taxon>
        <taxon>Geminigeraceae</taxon>
        <taxon>Hanusia</taxon>
    </lineage>
</organism>